<gene>
    <name evidence="1" type="ORF">ES288_D05G365800v1</name>
</gene>
<dbReference type="EMBL" id="CM017705">
    <property type="protein sequence ID" value="TYG71078.1"/>
    <property type="molecule type" value="Genomic_DNA"/>
</dbReference>
<evidence type="ECO:0000313" key="2">
    <source>
        <dbReference type="Proteomes" id="UP000323506"/>
    </source>
</evidence>
<organism evidence="1 2">
    <name type="scientific">Gossypium darwinii</name>
    <name type="common">Darwin's cotton</name>
    <name type="synonym">Gossypium barbadense var. darwinii</name>
    <dbReference type="NCBI Taxonomy" id="34276"/>
    <lineage>
        <taxon>Eukaryota</taxon>
        <taxon>Viridiplantae</taxon>
        <taxon>Streptophyta</taxon>
        <taxon>Embryophyta</taxon>
        <taxon>Tracheophyta</taxon>
        <taxon>Spermatophyta</taxon>
        <taxon>Magnoliopsida</taxon>
        <taxon>eudicotyledons</taxon>
        <taxon>Gunneridae</taxon>
        <taxon>Pentapetalae</taxon>
        <taxon>rosids</taxon>
        <taxon>malvids</taxon>
        <taxon>Malvales</taxon>
        <taxon>Malvaceae</taxon>
        <taxon>Malvoideae</taxon>
        <taxon>Gossypium</taxon>
    </lineage>
</organism>
<reference evidence="1 2" key="1">
    <citation type="submission" date="2019-06" db="EMBL/GenBank/DDBJ databases">
        <title>WGS assembly of Gossypium darwinii.</title>
        <authorList>
            <person name="Chen Z.J."/>
            <person name="Sreedasyam A."/>
            <person name="Ando A."/>
            <person name="Song Q."/>
            <person name="De L."/>
            <person name="Hulse-Kemp A."/>
            <person name="Ding M."/>
            <person name="Ye W."/>
            <person name="Kirkbride R."/>
            <person name="Jenkins J."/>
            <person name="Plott C."/>
            <person name="Lovell J."/>
            <person name="Lin Y.-M."/>
            <person name="Vaughn R."/>
            <person name="Liu B."/>
            <person name="Li W."/>
            <person name="Simpson S."/>
            <person name="Scheffler B."/>
            <person name="Saski C."/>
            <person name="Grover C."/>
            <person name="Hu G."/>
            <person name="Conover J."/>
            <person name="Carlson J."/>
            <person name="Shu S."/>
            <person name="Boston L."/>
            <person name="Williams M."/>
            <person name="Peterson D."/>
            <person name="Mcgee K."/>
            <person name="Jones D."/>
            <person name="Wendel J."/>
            <person name="Stelly D."/>
            <person name="Grimwood J."/>
            <person name="Schmutz J."/>
        </authorList>
    </citation>
    <scope>NUCLEOTIDE SEQUENCE [LARGE SCALE GENOMIC DNA]</scope>
    <source>
        <strain evidence="1">1808015.09</strain>
    </source>
</reference>
<feature type="non-terminal residue" evidence="1">
    <location>
        <position position="1"/>
    </location>
</feature>
<evidence type="ECO:0000313" key="1">
    <source>
        <dbReference type="EMBL" id="TYG71078.1"/>
    </source>
</evidence>
<protein>
    <submittedName>
        <fullName evidence="1">Uncharacterized protein</fullName>
    </submittedName>
</protein>
<accession>A0A5D2CQW9</accession>
<keyword evidence="2" id="KW-1185">Reference proteome</keyword>
<name>A0A5D2CQW9_GOSDA</name>
<sequence>VSSSSNRKSSAQKRILYGHYGLKAPVCNANTPRNKGRKFFGCENFKEVKVVNFFGGLKVIVRARIHLQKKNNAQSMK</sequence>
<dbReference type="Proteomes" id="UP000323506">
    <property type="component" value="Chromosome D05"/>
</dbReference>
<dbReference type="AlphaFoldDB" id="A0A5D2CQW9"/>
<proteinExistence type="predicted"/>